<evidence type="ECO:0000256" key="1">
    <source>
        <dbReference type="SAM" id="MobiDB-lite"/>
    </source>
</evidence>
<dbReference type="AlphaFoldDB" id="A0A7K0CLD3"/>
<accession>A0A7K0CLD3</accession>
<feature type="compositionally biased region" description="Basic and acidic residues" evidence="1">
    <location>
        <begin position="60"/>
        <end position="72"/>
    </location>
</feature>
<reference evidence="2 3" key="1">
    <citation type="submission" date="2019-10" db="EMBL/GenBank/DDBJ databases">
        <title>Streptomyces smaragdinus sp. nov. and Streptomyces fabii sp. nov., isolated from the gut of fungus growing-termite Macrotermes natalensis.</title>
        <authorList>
            <person name="Schwitalla J."/>
            <person name="Benndorf R."/>
            <person name="Martin K."/>
            <person name="De Beer W."/>
            <person name="Kaster A.-K."/>
            <person name="Vollmers J."/>
            <person name="Poulsen M."/>
            <person name="Beemelmanns C."/>
        </authorList>
    </citation>
    <scope>NUCLEOTIDE SEQUENCE [LARGE SCALE GENOMIC DNA]</scope>
    <source>
        <strain evidence="2 3">RB5</strain>
    </source>
</reference>
<feature type="compositionally biased region" description="Basic residues" evidence="1">
    <location>
        <begin position="30"/>
        <end position="48"/>
    </location>
</feature>
<dbReference type="EMBL" id="WEGJ01000020">
    <property type="protein sequence ID" value="MQY14298.1"/>
    <property type="molecule type" value="Genomic_DNA"/>
</dbReference>
<proteinExistence type="predicted"/>
<dbReference type="Proteomes" id="UP000466345">
    <property type="component" value="Unassembled WGS sequence"/>
</dbReference>
<keyword evidence="3" id="KW-1185">Reference proteome</keyword>
<evidence type="ECO:0000313" key="2">
    <source>
        <dbReference type="EMBL" id="MQY14298.1"/>
    </source>
</evidence>
<dbReference type="OrthoDB" id="8705804at2"/>
<dbReference type="RefSeq" id="WP_153454856.1">
    <property type="nucleotide sequence ID" value="NZ_WEGJ01000020.1"/>
</dbReference>
<organism evidence="2 3">
    <name type="scientific">Streptomyces smaragdinus</name>
    <dbReference type="NCBI Taxonomy" id="2585196"/>
    <lineage>
        <taxon>Bacteria</taxon>
        <taxon>Bacillati</taxon>
        <taxon>Actinomycetota</taxon>
        <taxon>Actinomycetes</taxon>
        <taxon>Kitasatosporales</taxon>
        <taxon>Streptomycetaceae</taxon>
        <taxon>Streptomyces</taxon>
    </lineage>
</organism>
<evidence type="ECO:0000313" key="3">
    <source>
        <dbReference type="Proteomes" id="UP000466345"/>
    </source>
</evidence>
<feature type="region of interest" description="Disordered" evidence="1">
    <location>
        <begin position="1"/>
        <end position="81"/>
    </location>
</feature>
<comment type="caution">
    <text evidence="2">The sequence shown here is derived from an EMBL/GenBank/DDBJ whole genome shotgun (WGS) entry which is preliminary data.</text>
</comment>
<gene>
    <name evidence="2" type="ORF">SRB5_44620</name>
</gene>
<feature type="compositionally biased region" description="Basic and acidic residues" evidence="1">
    <location>
        <begin position="1"/>
        <end position="29"/>
    </location>
</feature>
<name>A0A7K0CLD3_9ACTN</name>
<protein>
    <submittedName>
        <fullName evidence="2">Uncharacterized protein</fullName>
    </submittedName>
</protein>
<sequence length="124" mass="14468">MRRKTPQEKKRLSYVKDRRNNYGENDKSSRKNIRRNKHIPNSANRRRAQTSLAALLGSPDDVRAESVEDRMNSRRPRSWKKWPDAPLGVMLVGRLQRRTRKGMTDGEVMADRVNRVRGRSGVRA</sequence>